<evidence type="ECO:0000256" key="8">
    <source>
        <dbReference type="PROSITE-ProRule" id="PRU00108"/>
    </source>
</evidence>
<dbReference type="PROSITE" id="PS50071">
    <property type="entry name" value="HOMEOBOX_2"/>
    <property type="match status" value="1"/>
</dbReference>
<evidence type="ECO:0000256" key="1">
    <source>
        <dbReference type="ARBA" id="ARBA00004123"/>
    </source>
</evidence>
<accession>A0A922SFL8</accession>
<keyword evidence="2" id="KW-0805">Transcription regulation</keyword>
<evidence type="ECO:0000256" key="11">
    <source>
        <dbReference type="SAM" id="MobiDB-lite"/>
    </source>
</evidence>
<evidence type="ECO:0000256" key="9">
    <source>
        <dbReference type="RuleBase" id="RU000682"/>
    </source>
</evidence>
<dbReference type="GO" id="GO:0000978">
    <property type="term" value="F:RNA polymerase II cis-regulatory region sequence-specific DNA binding"/>
    <property type="evidence" value="ECO:0007669"/>
    <property type="project" value="TreeGrafter"/>
</dbReference>
<dbReference type="SUPFAM" id="SSF47413">
    <property type="entry name" value="lambda repressor-like DNA-binding domains"/>
    <property type="match status" value="1"/>
</dbReference>
<feature type="domain" description="POU-specific" evidence="13">
    <location>
        <begin position="78"/>
        <end position="152"/>
    </location>
</feature>
<dbReference type="Gene3D" id="1.10.260.40">
    <property type="entry name" value="lambda repressor-like DNA-binding domains"/>
    <property type="match status" value="1"/>
</dbReference>
<dbReference type="GO" id="GO:0005634">
    <property type="term" value="C:nucleus"/>
    <property type="evidence" value="ECO:0007669"/>
    <property type="project" value="UniProtKB-SubCell"/>
</dbReference>
<dbReference type="InterPro" id="IPR009057">
    <property type="entry name" value="Homeodomain-like_sf"/>
</dbReference>
<keyword evidence="6 8" id="KW-0539">Nucleus</keyword>
<dbReference type="AlphaFoldDB" id="A0A922SFL8"/>
<protein>
    <recommendedName>
        <fullName evidence="10">POU domain protein</fullName>
    </recommendedName>
</protein>
<comment type="similarity">
    <text evidence="7">Belongs to the POU transcription factor family. Class-6 subfamily.</text>
</comment>
<comment type="caution">
    <text evidence="14">The sequence shown here is derived from an EMBL/GenBank/DDBJ whole genome shotgun (WGS) entry which is preliminary data.</text>
</comment>
<evidence type="ECO:0000256" key="6">
    <source>
        <dbReference type="ARBA" id="ARBA00023242"/>
    </source>
</evidence>
<evidence type="ECO:0000256" key="3">
    <source>
        <dbReference type="ARBA" id="ARBA00023125"/>
    </source>
</evidence>
<keyword evidence="3 8" id="KW-0238">DNA-binding</keyword>
<evidence type="ECO:0000256" key="7">
    <source>
        <dbReference type="ARBA" id="ARBA00061425"/>
    </source>
</evidence>
<feature type="compositionally biased region" description="Low complexity" evidence="11">
    <location>
        <begin position="17"/>
        <end position="35"/>
    </location>
</feature>
<dbReference type="PANTHER" id="PTHR11636">
    <property type="entry name" value="POU DOMAIN"/>
    <property type="match status" value="1"/>
</dbReference>
<dbReference type="SMART" id="SM00352">
    <property type="entry name" value="POU"/>
    <property type="match status" value="1"/>
</dbReference>
<organism evidence="14 15">
    <name type="scientific">Spodoptera exigua</name>
    <name type="common">Beet armyworm</name>
    <name type="synonym">Noctua fulgens</name>
    <dbReference type="NCBI Taxonomy" id="7107"/>
    <lineage>
        <taxon>Eukaryota</taxon>
        <taxon>Metazoa</taxon>
        <taxon>Ecdysozoa</taxon>
        <taxon>Arthropoda</taxon>
        <taxon>Hexapoda</taxon>
        <taxon>Insecta</taxon>
        <taxon>Pterygota</taxon>
        <taxon>Neoptera</taxon>
        <taxon>Endopterygota</taxon>
        <taxon>Lepidoptera</taxon>
        <taxon>Glossata</taxon>
        <taxon>Ditrysia</taxon>
        <taxon>Noctuoidea</taxon>
        <taxon>Noctuidae</taxon>
        <taxon>Amphipyrinae</taxon>
        <taxon>Spodoptera</taxon>
    </lineage>
</organism>
<feature type="DNA-binding region" description="Homeobox" evidence="8">
    <location>
        <begin position="173"/>
        <end position="232"/>
    </location>
</feature>
<sequence length="240" mass="26195">MLHRLAASNGEITITTSHNANAGPASSAGSAGSGPIPSPHAPVKMSPGSVKSPSQDDSDLLADSPNQPTISQSSSNVVDGINLEDIKEFAKAFKLRRLGLGLTQTQVGQALSVTEGPAYSQSAICRFEKLDITPKSAQKIKPVLERWMKEAEERYASGQNHLTDFIGMEPSKKRKRRTSFTPQALELLNAHFERNTHPSGTEITGLAHQLGYEREVIRIWFCNKRQALKNTVRMMSKGMV</sequence>
<name>A0A922SFL8_SPOEX</name>
<evidence type="ECO:0000259" key="12">
    <source>
        <dbReference type="PROSITE" id="PS50071"/>
    </source>
</evidence>
<dbReference type="Pfam" id="PF00046">
    <property type="entry name" value="Homeodomain"/>
    <property type="match status" value="1"/>
</dbReference>
<evidence type="ECO:0000256" key="10">
    <source>
        <dbReference type="RuleBase" id="RU361194"/>
    </source>
</evidence>
<proteinExistence type="inferred from homology"/>
<feature type="region of interest" description="Disordered" evidence="11">
    <location>
        <begin position="16"/>
        <end position="75"/>
    </location>
</feature>
<evidence type="ECO:0000259" key="13">
    <source>
        <dbReference type="PROSITE" id="PS51179"/>
    </source>
</evidence>
<dbReference type="CDD" id="cd00086">
    <property type="entry name" value="homeodomain"/>
    <property type="match status" value="1"/>
</dbReference>
<dbReference type="PROSITE" id="PS00035">
    <property type="entry name" value="POU_1"/>
    <property type="match status" value="1"/>
</dbReference>
<evidence type="ECO:0000313" key="14">
    <source>
        <dbReference type="EMBL" id="KAH9636016.1"/>
    </source>
</evidence>
<reference evidence="14" key="1">
    <citation type="journal article" date="2021" name="G3 (Bethesda)">
        <title>Genome and transcriptome analysis of the beet armyworm Spodoptera exigua reveals targets for pest control. .</title>
        <authorList>
            <person name="Simon S."/>
            <person name="Breeschoten T."/>
            <person name="Jansen H.J."/>
            <person name="Dirks R.P."/>
            <person name="Schranz M.E."/>
            <person name="Ros V.I.D."/>
        </authorList>
    </citation>
    <scope>NUCLEOTIDE SEQUENCE</scope>
    <source>
        <strain evidence="14">TB_SE_WUR_2020</strain>
    </source>
</reference>
<dbReference type="PROSITE" id="PS51179">
    <property type="entry name" value="POU_3"/>
    <property type="match status" value="1"/>
</dbReference>
<feature type="domain" description="Homeobox" evidence="12">
    <location>
        <begin position="171"/>
        <end position="231"/>
    </location>
</feature>
<dbReference type="GO" id="GO:0045944">
    <property type="term" value="P:positive regulation of transcription by RNA polymerase II"/>
    <property type="evidence" value="ECO:0007669"/>
    <property type="project" value="UniProtKB-ARBA"/>
</dbReference>
<dbReference type="PROSITE" id="PS00465">
    <property type="entry name" value="POU_2"/>
    <property type="match status" value="1"/>
</dbReference>
<dbReference type="GO" id="GO:0000981">
    <property type="term" value="F:DNA-binding transcription factor activity, RNA polymerase II-specific"/>
    <property type="evidence" value="ECO:0007669"/>
    <property type="project" value="TreeGrafter"/>
</dbReference>
<dbReference type="SUPFAM" id="SSF46689">
    <property type="entry name" value="Homeodomain-like"/>
    <property type="match status" value="1"/>
</dbReference>
<dbReference type="Proteomes" id="UP000814243">
    <property type="component" value="Unassembled WGS sequence"/>
</dbReference>
<comment type="subcellular location">
    <subcellularLocation>
        <location evidence="1 8 9">Nucleus</location>
    </subcellularLocation>
</comment>
<dbReference type="FunFam" id="1.10.10.60:FF:000051">
    <property type="entry name" value="POU domain protein"/>
    <property type="match status" value="1"/>
</dbReference>
<evidence type="ECO:0000313" key="15">
    <source>
        <dbReference type="Proteomes" id="UP000814243"/>
    </source>
</evidence>
<dbReference type="InterPro" id="IPR010982">
    <property type="entry name" value="Lambda_DNA-bd_dom_sf"/>
</dbReference>
<dbReference type="PRINTS" id="PR00028">
    <property type="entry name" value="POUDOMAIN"/>
</dbReference>
<dbReference type="PANTHER" id="PTHR11636:SF5">
    <property type="entry name" value="POU DOMAIN MOTIF 3, ISOFORM F"/>
    <property type="match status" value="1"/>
</dbReference>
<dbReference type="InterPro" id="IPR000327">
    <property type="entry name" value="POU_dom"/>
</dbReference>
<dbReference type="SMART" id="SM00389">
    <property type="entry name" value="HOX"/>
    <property type="match status" value="1"/>
</dbReference>
<dbReference type="InterPro" id="IPR050255">
    <property type="entry name" value="POU_domain_TF"/>
</dbReference>
<dbReference type="InterPro" id="IPR001356">
    <property type="entry name" value="HD"/>
</dbReference>
<evidence type="ECO:0000256" key="2">
    <source>
        <dbReference type="ARBA" id="ARBA00023015"/>
    </source>
</evidence>
<dbReference type="Pfam" id="PF00157">
    <property type="entry name" value="Pou"/>
    <property type="match status" value="1"/>
</dbReference>
<dbReference type="InterPro" id="IPR013847">
    <property type="entry name" value="POU"/>
</dbReference>
<evidence type="ECO:0000256" key="5">
    <source>
        <dbReference type="ARBA" id="ARBA00023163"/>
    </source>
</evidence>
<dbReference type="EMBL" id="JACEFF010000525">
    <property type="protein sequence ID" value="KAH9636016.1"/>
    <property type="molecule type" value="Genomic_DNA"/>
</dbReference>
<keyword evidence="5 10" id="KW-0804">Transcription</keyword>
<keyword evidence="4 8" id="KW-0371">Homeobox</keyword>
<gene>
    <name evidence="14" type="ORF">HF086_005868</name>
</gene>
<dbReference type="Gene3D" id="1.10.10.60">
    <property type="entry name" value="Homeodomain-like"/>
    <property type="match status" value="1"/>
</dbReference>
<evidence type="ECO:0000256" key="4">
    <source>
        <dbReference type="ARBA" id="ARBA00023155"/>
    </source>
</evidence>
<feature type="compositionally biased region" description="Polar residues" evidence="11">
    <location>
        <begin position="64"/>
        <end position="75"/>
    </location>
</feature>